<comment type="similarity">
    <text evidence="1">Belongs to the LysR transcriptional regulatory family.</text>
</comment>
<dbReference type="PANTHER" id="PTHR30537:SF79">
    <property type="entry name" value="TRANSCRIPTIONAL REGULATOR-RELATED"/>
    <property type="match status" value="1"/>
</dbReference>
<evidence type="ECO:0000313" key="3">
    <source>
        <dbReference type="EMBL" id="MBE0404286.1"/>
    </source>
</evidence>
<feature type="domain" description="LysR substrate-binding" evidence="2">
    <location>
        <begin position="41"/>
        <end position="245"/>
    </location>
</feature>
<dbReference type="Pfam" id="PF03466">
    <property type="entry name" value="LysR_substrate"/>
    <property type="match status" value="1"/>
</dbReference>
<evidence type="ECO:0000259" key="2">
    <source>
        <dbReference type="Pfam" id="PF03466"/>
    </source>
</evidence>
<organism evidence="3 4">
    <name type="scientific">Halomonas citrativorans</name>
    <dbReference type="NCBI Taxonomy" id="2742612"/>
    <lineage>
        <taxon>Bacteria</taxon>
        <taxon>Pseudomonadati</taxon>
        <taxon>Pseudomonadota</taxon>
        <taxon>Gammaproteobacteria</taxon>
        <taxon>Oceanospirillales</taxon>
        <taxon>Halomonadaceae</taxon>
        <taxon>Halomonas</taxon>
    </lineage>
</organism>
<comment type="caution">
    <text evidence="3">The sequence shown here is derived from an EMBL/GenBank/DDBJ whole genome shotgun (WGS) entry which is preliminary data.</text>
</comment>
<dbReference type="SUPFAM" id="SSF53850">
    <property type="entry name" value="Periplasmic binding protein-like II"/>
    <property type="match status" value="1"/>
</dbReference>
<dbReference type="InterPro" id="IPR005119">
    <property type="entry name" value="LysR_subst-bd"/>
</dbReference>
<dbReference type="PANTHER" id="PTHR30537">
    <property type="entry name" value="HTH-TYPE TRANSCRIPTIONAL REGULATOR"/>
    <property type="match status" value="1"/>
</dbReference>
<dbReference type="EMBL" id="RRZC01000012">
    <property type="protein sequence ID" value="MBE0404286.1"/>
    <property type="molecule type" value="Genomic_DNA"/>
</dbReference>
<reference evidence="3 4" key="1">
    <citation type="submission" date="2020-07" db="EMBL/GenBank/DDBJ databases">
        <title>Halophilic bacteria isolated from french cheeses.</title>
        <authorList>
            <person name="Kothe C.I."/>
            <person name="Farah-Kraiem B."/>
            <person name="Renault P."/>
            <person name="Dridi B."/>
        </authorList>
    </citation>
    <scope>NUCLEOTIDE SEQUENCE [LARGE SCALE GENOMIC DNA]</scope>
    <source>
        <strain evidence="3 4">FME16</strain>
    </source>
</reference>
<name>A0ABR9FE50_9GAMM</name>
<dbReference type="Gene3D" id="3.40.190.10">
    <property type="entry name" value="Periplasmic binding protein-like II"/>
    <property type="match status" value="2"/>
</dbReference>
<gene>
    <name evidence="3" type="ORF">EI163_12120</name>
</gene>
<sequence>MFGYLRQPRGVVLTNAGRRYYERLSSIFTQIERATKELRQEGIDGLLTLSAPSSFIRCWLIPRLASFQALYPGLQLKLRGESDLLSFRNNQADIGIRFGTGNYPNLHTEQLMSDAVTILAPSKRVSGLRDIRPESLLRTQFLLEDSSIQPTEPWNTWQPWLREIGVEFHPSLRKLQFSDSNLTLAACAEGLGLCVGRYSIASQLILDRKVQAIMPWRIHEFAYYLVLNPAEVENLRVIAFKQWLMGQVESFESMRADNNI</sequence>
<proteinExistence type="inferred from homology"/>
<evidence type="ECO:0000313" key="4">
    <source>
        <dbReference type="Proteomes" id="UP000754821"/>
    </source>
</evidence>
<keyword evidence="4" id="KW-1185">Reference proteome</keyword>
<evidence type="ECO:0000256" key="1">
    <source>
        <dbReference type="ARBA" id="ARBA00009437"/>
    </source>
</evidence>
<protein>
    <recommendedName>
        <fullName evidence="2">LysR substrate-binding domain-containing protein</fullName>
    </recommendedName>
</protein>
<dbReference type="InterPro" id="IPR058163">
    <property type="entry name" value="LysR-type_TF_proteobact-type"/>
</dbReference>
<dbReference type="Proteomes" id="UP000754821">
    <property type="component" value="Unassembled WGS sequence"/>
</dbReference>
<accession>A0ABR9FE50</accession>